<feature type="domain" description="Aldehyde dehydrogenase" evidence="2">
    <location>
        <begin position="33"/>
        <end position="82"/>
    </location>
</feature>
<proteinExistence type="predicted"/>
<accession>A0ABX8DCD9</accession>
<reference evidence="3 4" key="1">
    <citation type="journal article" date="2012" name="Int. J. Syst. Evol. Microbiol.">
        <title>Shewanella dokdonensis sp. nov., isolated from seawater.</title>
        <authorList>
            <person name="Sung H.R."/>
            <person name="Yoon J.H."/>
            <person name="Ghim S.Y."/>
        </authorList>
    </citation>
    <scope>NUCLEOTIDE SEQUENCE [LARGE SCALE GENOMIC DNA]</scope>
    <source>
        <strain evidence="3 4">DSM 23626</strain>
    </source>
</reference>
<keyword evidence="4" id="KW-1185">Reference proteome</keyword>
<evidence type="ECO:0000313" key="4">
    <source>
        <dbReference type="Proteomes" id="UP000676428"/>
    </source>
</evidence>
<dbReference type="Pfam" id="PF00171">
    <property type="entry name" value="Aldedh"/>
    <property type="match status" value="1"/>
</dbReference>
<dbReference type="SUPFAM" id="SSF53720">
    <property type="entry name" value="ALDH-like"/>
    <property type="match status" value="1"/>
</dbReference>
<sequence length="89" mass="9493">MAKVQLLPEVKAFLARQQGHFINGKAVPGSAVDREEIRNPANGELVGTVARATHDEVEQAIASAHAAFKGAWADTTPHKKNAFCCALLT</sequence>
<dbReference type="InterPro" id="IPR015590">
    <property type="entry name" value="Aldehyde_DH_dom"/>
</dbReference>
<dbReference type="Gene3D" id="3.40.605.10">
    <property type="entry name" value="Aldehyde Dehydrogenase, Chain A, domain 1"/>
    <property type="match status" value="1"/>
</dbReference>
<keyword evidence="1" id="KW-0560">Oxidoreductase</keyword>
<name>A0ABX8DCD9_9GAMM</name>
<organism evidence="3 4">
    <name type="scientific">Shewanella dokdonensis</name>
    <dbReference type="NCBI Taxonomy" id="712036"/>
    <lineage>
        <taxon>Bacteria</taxon>
        <taxon>Pseudomonadati</taxon>
        <taxon>Pseudomonadota</taxon>
        <taxon>Gammaproteobacteria</taxon>
        <taxon>Alteromonadales</taxon>
        <taxon>Shewanellaceae</taxon>
        <taxon>Shewanella</taxon>
    </lineage>
</organism>
<dbReference type="InterPro" id="IPR016162">
    <property type="entry name" value="Ald_DH_N"/>
</dbReference>
<gene>
    <name evidence="3" type="ORF">KHX94_11690</name>
</gene>
<protein>
    <submittedName>
        <fullName evidence="3">Aldehyde dehydrogenase family protein</fullName>
    </submittedName>
</protein>
<dbReference type="Proteomes" id="UP000676428">
    <property type="component" value="Chromosome"/>
</dbReference>
<evidence type="ECO:0000313" key="3">
    <source>
        <dbReference type="EMBL" id="QVK22115.1"/>
    </source>
</evidence>
<evidence type="ECO:0000256" key="1">
    <source>
        <dbReference type="ARBA" id="ARBA00023002"/>
    </source>
</evidence>
<dbReference type="InterPro" id="IPR016161">
    <property type="entry name" value="Ald_DH/histidinol_DH"/>
</dbReference>
<dbReference type="EMBL" id="CP074572">
    <property type="protein sequence ID" value="QVK22115.1"/>
    <property type="molecule type" value="Genomic_DNA"/>
</dbReference>
<evidence type="ECO:0000259" key="2">
    <source>
        <dbReference type="Pfam" id="PF00171"/>
    </source>
</evidence>